<feature type="region of interest" description="Disordered" evidence="1">
    <location>
        <begin position="104"/>
        <end position="142"/>
    </location>
</feature>
<feature type="compositionally biased region" description="Polar residues" evidence="1">
    <location>
        <begin position="130"/>
        <end position="142"/>
    </location>
</feature>
<accession>A0A8D1UP65</accession>
<name>A0A8D1UP65_PIG</name>
<dbReference type="Ensembl" id="ENSSSCT00060028686.1">
    <property type="protein sequence ID" value="ENSSSCP00060012299.1"/>
    <property type="gene ID" value="ENSSSCG00060021164.1"/>
</dbReference>
<evidence type="ECO:0000313" key="2">
    <source>
        <dbReference type="Ensembl" id="ENSSSCP00060012299.1"/>
    </source>
</evidence>
<protein>
    <submittedName>
        <fullName evidence="2">Uncharacterized protein</fullName>
    </submittedName>
</protein>
<dbReference type="Proteomes" id="UP000694723">
    <property type="component" value="Unplaced"/>
</dbReference>
<organism evidence="2 3">
    <name type="scientific">Sus scrofa</name>
    <name type="common">Pig</name>
    <dbReference type="NCBI Taxonomy" id="9823"/>
    <lineage>
        <taxon>Eukaryota</taxon>
        <taxon>Metazoa</taxon>
        <taxon>Chordata</taxon>
        <taxon>Craniata</taxon>
        <taxon>Vertebrata</taxon>
        <taxon>Euteleostomi</taxon>
        <taxon>Mammalia</taxon>
        <taxon>Eutheria</taxon>
        <taxon>Laurasiatheria</taxon>
        <taxon>Artiodactyla</taxon>
        <taxon>Suina</taxon>
        <taxon>Suidae</taxon>
        <taxon>Sus</taxon>
    </lineage>
</organism>
<evidence type="ECO:0000256" key="1">
    <source>
        <dbReference type="SAM" id="MobiDB-lite"/>
    </source>
</evidence>
<sequence>MATIKKSTNNRCWRGCGEKGTFLHCWWECELEQPLWKTVGGLSTKKELSPDPAIPLLGIYREKTIILFYYFFCLFAFSRAVPTANGGSQARGLIGAVATSLRQSHSNAGSESRLQPTPQFRTTPDPYPTEQGQGSNPQPHGS</sequence>
<dbReference type="AlphaFoldDB" id="A0A8D1UP65"/>
<proteinExistence type="predicted"/>
<reference evidence="2" key="1">
    <citation type="submission" date="2025-08" db="UniProtKB">
        <authorList>
            <consortium name="Ensembl"/>
        </authorList>
    </citation>
    <scope>IDENTIFICATION</scope>
</reference>
<feature type="compositionally biased region" description="Polar residues" evidence="1">
    <location>
        <begin position="104"/>
        <end position="122"/>
    </location>
</feature>
<evidence type="ECO:0000313" key="3">
    <source>
        <dbReference type="Proteomes" id="UP000694723"/>
    </source>
</evidence>